<accession>A0A0P1HCF9</accession>
<dbReference type="AlphaFoldDB" id="A0A0P1HCF9"/>
<dbReference type="EMBL" id="CYSR01000030">
    <property type="protein sequence ID" value="CUI01155.1"/>
    <property type="molecule type" value="Genomic_DNA"/>
</dbReference>
<name>A0A0P1HCF9_9RHOB</name>
<dbReference type="Proteomes" id="UP000051326">
    <property type="component" value="Unassembled WGS sequence"/>
</dbReference>
<organism evidence="1 2">
    <name type="scientific">Leisingera aquaemixtae</name>
    <dbReference type="NCBI Taxonomy" id="1396826"/>
    <lineage>
        <taxon>Bacteria</taxon>
        <taxon>Pseudomonadati</taxon>
        <taxon>Pseudomonadota</taxon>
        <taxon>Alphaproteobacteria</taxon>
        <taxon>Rhodobacterales</taxon>
        <taxon>Roseobacteraceae</taxon>
        <taxon>Leisingera</taxon>
    </lineage>
</organism>
<sequence length="30" mass="3282">MMDVWKKGSALAAARLTRDIFGQMNRGGLS</sequence>
<reference evidence="1 2" key="1">
    <citation type="submission" date="2015-09" db="EMBL/GenBank/DDBJ databases">
        <authorList>
            <consortium name="Swine Surveillance"/>
        </authorList>
    </citation>
    <scope>NUCLEOTIDE SEQUENCE [LARGE SCALE GENOMIC DNA]</scope>
    <source>
        <strain evidence="1 2">CECT 8399</strain>
    </source>
</reference>
<gene>
    <name evidence="1" type="ORF">PHA8399_03296</name>
</gene>
<proteinExistence type="predicted"/>
<protein>
    <submittedName>
        <fullName evidence="1">Uncharacterized protein</fullName>
    </submittedName>
</protein>
<evidence type="ECO:0000313" key="1">
    <source>
        <dbReference type="EMBL" id="CUI01155.1"/>
    </source>
</evidence>
<evidence type="ECO:0000313" key="2">
    <source>
        <dbReference type="Proteomes" id="UP000051326"/>
    </source>
</evidence>